<dbReference type="Gene3D" id="1.10.10.60">
    <property type="entry name" value="Homeodomain-like"/>
    <property type="match status" value="1"/>
</dbReference>
<dbReference type="Gene3D" id="1.10.357.10">
    <property type="entry name" value="Tetracycline Repressor, domain 2"/>
    <property type="match status" value="1"/>
</dbReference>
<feature type="region of interest" description="Disordered" evidence="5">
    <location>
        <begin position="1"/>
        <end position="23"/>
    </location>
</feature>
<keyword evidence="2 4" id="KW-0238">DNA-binding</keyword>
<dbReference type="SUPFAM" id="SSF46689">
    <property type="entry name" value="Homeodomain-like"/>
    <property type="match status" value="1"/>
</dbReference>
<feature type="DNA-binding region" description="H-T-H motif" evidence="4">
    <location>
        <begin position="46"/>
        <end position="65"/>
    </location>
</feature>
<proteinExistence type="predicted"/>
<dbReference type="PANTHER" id="PTHR30055">
    <property type="entry name" value="HTH-TYPE TRANSCRIPTIONAL REGULATOR RUTR"/>
    <property type="match status" value="1"/>
</dbReference>
<keyword evidence="3" id="KW-0804">Transcription</keyword>
<dbReference type="PANTHER" id="PTHR30055:SF151">
    <property type="entry name" value="TRANSCRIPTIONAL REGULATORY PROTEIN"/>
    <property type="match status" value="1"/>
</dbReference>
<gene>
    <name evidence="7" type="ORF">SAMN02927900_00938</name>
</gene>
<accession>A0A1G4PT07</accession>
<dbReference type="InterPro" id="IPR050109">
    <property type="entry name" value="HTH-type_TetR-like_transc_reg"/>
</dbReference>
<evidence type="ECO:0000256" key="3">
    <source>
        <dbReference type="ARBA" id="ARBA00023163"/>
    </source>
</evidence>
<protein>
    <submittedName>
        <fullName evidence="7">Transcriptional regulator, TetR family</fullName>
    </submittedName>
</protein>
<evidence type="ECO:0000256" key="1">
    <source>
        <dbReference type="ARBA" id="ARBA00023015"/>
    </source>
</evidence>
<dbReference type="GO" id="GO:0000976">
    <property type="term" value="F:transcription cis-regulatory region binding"/>
    <property type="evidence" value="ECO:0007669"/>
    <property type="project" value="TreeGrafter"/>
</dbReference>
<sequence length="217" mass="24714">MLDSDHCRSDMTHRRTSRQESQGTNVARILSAAETLCAIYGSGKTNVRDIASYLKMSPANVYRFFPSKLALYDELVAQVLENNFPVMQPDSGRFTSAETLREFMLGLHRRVLALMRDEEKIFELLTVADDERWPAFEVHARRVVDVVAELVEEGVRAREFRQQDSLRAAECLCGSTAALWEPKAIKNFHSRRSLITPEDLISFSVEALRNGPSQCFR</sequence>
<evidence type="ECO:0000259" key="6">
    <source>
        <dbReference type="PROSITE" id="PS50977"/>
    </source>
</evidence>
<dbReference type="EMBL" id="FMTM01000001">
    <property type="protein sequence ID" value="SCW35416.1"/>
    <property type="molecule type" value="Genomic_DNA"/>
</dbReference>
<dbReference type="RefSeq" id="WP_233426628.1">
    <property type="nucleotide sequence ID" value="NZ_FMTM01000001.1"/>
</dbReference>
<feature type="domain" description="HTH tetR-type" evidence="6">
    <location>
        <begin position="23"/>
        <end position="83"/>
    </location>
</feature>
<dbReference type="InterPro" id="IPR041478">
    <property type="entry name" value="TetR_C_27"/>
</dbReference>
<dbReference type="InterPro" id="IPR001647">
    <property type="entry name" value="HTH_TetR"/>
</dbReference>
<dbReference type="Pfam" id="PF17935">
    <property type="entry name" value="TetR_C_27"/>
    <property type="match status" value="1"/>
</dbReference>
<dbReference type="AlphaFoldDB" id="A0A1G4PT07"/>
<organism evidence="7 8">
    <name type="scientific">Rhizobium mongolense subsp. loessense</name>
    <dbReference type="NCBI Taxonomy" id="158890"/>
    <lineage>
        <taxon>Bacteria</taxon>
        <taxon>Pseudomonadati</taxon>
        <taxon>Pseudomonadota</taxon>
        <taxon>Alphaproteobacteria</taxon>
        <taxon>Hyphomicrobiales</taxon>
        <taxon>Rhizobiaceae</taxon>
        <taxon>Rhizobium/Agrobacterium group</taxon>
        <taxon>Rhizobium</taxon>
    </lineage>
</organism>
<evidence type="ECO:0000256" key="5">
    <source>
        <dbReference type="SAM" id="MobiDB-lite"/>
    </source>
</evidence>
<feature type="compositionally biased region" description="Basic and acidic residues" evidence="5">
    <location>
        <begin position="1"/>
        <end position="13"/>
    </location>
</feature>
<dbReference type="Proteomes" id="UP000199542">
    <property type="component" value="Unassembled WGS sequence"/>
</dbReference>
<dbReference type="PROSITE" id="PS50977">
    <property type="entry name" value="HTH_TETR_2"/>
    <property type="match status" value="1"/>
</dbReference>
<dbReference type="InterPro" id="IPR009057">
    <property type="entry name" value="Homeodomain-like_sf"/>
</dbReference>
<evidence type="ECO:0000256" key="4">
    <source>
        <dbReference type="PROSITE-ProRule" id="PRU00335"/>
    </source>
</evidence>
<dbReference type="GO" id="GO:0003700">
    <property type="term" value="F:DNA-binding transcription factor activity"/>
    <property type="evidence" value="ECO:0007669"/>
    <property type="project" value="TreeGrafter"/>
</dbReference>
<evidence type="ECO:0000256" key="2">
    <source>
        <dbReference type="ARBA" id="ARBA00023125"/>
    </source>
</evidence>
<keyword evidence="1" id="KW-0805">Transcription regulation</keyword>
<reference evidence="7 8" key="1">
    <citation type="submission" date="2016-10" db="EMBL/GenBank/DDBJ databases">
        <authorList>
            <person name="de Groot N.N."/>
        </authorList>
    </citation>
    <scope>NUCLEOTIDE SEQUENCE [LARGE SCALE GENOMIC DNA]</scope>
    <source>
        <strain evidence="7 8">CGMCC 1.3401</strain>
    </source>
</reference>
<evidence type="ECO:0000313" key="7">
    <source>
        <dbReference type="EMBL" id="SCW35416.1"/>
    </source>
</evidence>
<name>A0A1G4PT07_9HYPH</name>
<evidence type="ECO:0000313" key="8">
    <source>
        <dbReference type="Proteomes" id="UP000199542"/>
    </source>
</evidence>
<dbReference type="Pfam" id="PF00440">
    <property type="entry name" value="TetR_N"/>
    <property type="match status" value="1"/>
</dbReference>